<dbReference type="EMBL" id="FO818640">
    <property type="protein sequence ID" value="CDM94670.1"/>
    <property type="molecule type" value="Genomic_DNA"/>
</dbReference>
<gene>
    <name evidence="1" type="ORF">ARTHRO_20204</name>
</gene>
<name>A0A9P1KEX9_9CYAN</name>
<dbReference type="Proteomes" id="UP000032946">
    <property type="component" value="Chromosome"/>
</dbReference>
<dbReference type="RefSeq" id="WP_006626117.1">
    <property type="nucleotide sequence ID" value="NZ_FO818640.1"/>
</dbReference>
<accession>A0A9P1KEX9</accession>
<reference evidence="1 2" key="1">
    <citation type="submission" date="2014-02" db="EMBL/GenBank/DDBJ databases">
        <authorList>
            <person name="Genoscope - CEA"/>
        </authorList>
    </citation>
    <scope>NUCLEOTIDE SEQUENCE [LARGE SCALE GENOMIC DNA]</scope>
    <source>
        <strain evidence="1 2">PCC 8005</strain>
    </source>
</reference>
<sequence length="68" mass="7489">MVSDAIGTISVGKMQVLAKMQPIAFFFDNLGSKNYPSVVNRLGILQFVEWNILWLSVKAIGGFSQVRG</sequence>
<evidence type="ECO:0000313" key="1">
    <source>
        <dbReference type="EMBL" id="CDM94670.1"/>
    </source>
</evidence>
<organism evidence="1 2">
    <name type="scientific">Limnospira indica PCC 8005</name>
    <dbReference type="NCBI Taxonomy" id="376219"/>
    <lineage>
        <taxon>Bacteria</taxon>
        <taxon>Bacillati</taxon>
        <taxon>Cyanobacteriota</taxon>
        <taxon>Cyanophyceae</taxon>
        <taxon>Oscillatoriophycideae</taxon>
        <taxon>Oscillatoriales</taxon>
        <taxon>Sirenicapillariaceae</taxon>
        <taxon>Limnospira</taxon>
    </lineage>
</organism>
<proteinExistence type="predicted"/>
<evidence type="ECO:0000313" key="2">
    <source>
        <dbReference type="Proteomes" id="UP000032946"/>
    </source>
</evidence>
<protein>
    <submittedName>
        <fullName evidence="1">Uncharacterized protein</fullName>
    </submittedName>
</protein>
<dbReference type="AlphaFoldDB" id="A0A9P1KEX9"/>
<keyword evidence="2" id="KW-1185">Reference proteome</keyword>